<dbReference type="EMBL" id="AP006502">
    <property type="protein sequence ID" value="BAM83117.1"/>
    <property type="molecule type" value="Genomic_DNA"/>
</dbReference>
<dbReference type="CDD" id="cd19093">
    <property type="entry name" value="AKR_AtPLR-like"/>
    <property type="match status" value="1"/>
</dbReference>
<dbReference type="AlphaFoldDB" id="M1VI06"/>
<name>M1VI06_CYAM1</name>
<keyword evidence="4" id="KW-1185">Reference proteome</keyword>
<evidence type="ECO:0000256" key="1">
    <source>
        <dbReference type="ARBA" id="ARBA00023002"/>
    </source>
</evidence>
<dbReference type="InterPro" id="IPR018170">
    <property type="entry name" value="Aldo/ket_reductase_CS"/>
</dbReference>
<dbReference type="eggNOG" id="KOG1575">
    <property type="taxonomic scope" value="Eukaryota"/>
</dbReference>
<evidence type="ECO:0000313" key="4">
    <source>
        <dbReference type="Proteomes" id="UP000007014"/>
    </source>
</evidence>
<dbReference type="PROSITE" id="PS00062">
    <property type="entry name" value="ALDOKETO_REDUCTASE_2"/>
    <property type="match status" value="1"/>
</dbReference>
<dbReference type="Pfam" id="PF00248">
    <property type="entry name" value="Aldo_ket_red"/>
    <property type="match status" value="1"/>
</dbReference>
<dbReference type="SUPFAM" id="SSF51430">
    <property type="entry name" value="NAD(P)-linked oxidoreductase"/>
    <property type="match status" value="1"/>
</dbReference>
<proteinExistence type="predicted"/>
<organism evidence="3 4">
    <name type="scientific">Cyanidioschyzon merolae (strain NIES-3377 / 10D)</name>
    <name type="common">Unicellular red alga</name>
    <dbReference type="NCBI Taxonomy" id="280699"/>
    <lineage>
        <taxon>Eukaryota</taxon>
        <taxon>Rhodophyta</taxon>
        <taxon>Bangiophyceae</taxon>
        <taxon>Cyanidiales</taxon>
        <taxon>Cyanidiaceae</taxon>
        <taxon>Cyanidioschyzon</taxon>
    </lineage>
</organism>
<dbReference type="Proteomes" id="UP000007014">
    <property type="component" value="Chromosome 20"/>
</dbReference>
<dbReference type="GeneID" id="16998000"/>
<gene>
    <name evidence="3" type="ORF">CYME_CMT102C</name>
</gene>
<dbReference type="OMA" id="CISIHYA"/>
<accession>M1VI06</accession>
<dbReference type="InterPro" id="IPR023210">
    <property type="entry name" value="NADP_OxRdtase_dom"/>
</dbReference>
<sequence length="425" mass="46554">MDSKLAFLVKLPVLPGSSLAGAPRSARSLGLCLTTRSGDVAYAAEKPVLLAGRNGGVQLRVPLGLGAWSFGDRFYWGSSSEEDNTDAVRESLRNGVTLIDTAEVYGTPPGRSEQLVGRIGRQVTEEVLANAGPDSPLPEINVATKYAPFPWRTAGLSLNLLGWLSRPQRRETVRRSVLGALRASMRRLGLENIDLYQQHWPAFVGENDEPIWDALAEAYHEGLIRCVGVSNFSPSRLLKCDTYLRQVHEVPLASNQVQWSLLHRDPETVRCLGATDDRTLCEICADRGIQILAYSPLAQGLLTGRYRKGRLPSGVRKRLAASLVERVDVLLSEMERIAAKRQVSLAAVALNYVITAGEMRAAGEKPTIAIPIPGAKNAWQAQQNAQALGWRLDLDEMTKLRRAADQVDAKLPSIPLARESNRRGL</sequence>
<evidence type="ECO:0000259" key="2">
    <source>
        <dbReference type="Pfam" id="PF00248"/>
    </source>
</evidence>
<dbReference type="PANTHER" id="PTHR43364">
    <property type="entry name" value="NADH-SPECIFIC METHYLGLYOXAL REDUCTASE-RELATED"/>
    <property type="match status" value="1"/>
</dbReference>
<dbReference type="RefSeq" id="XP_005539153.1">
    <property type="nucleotide sequence ID" value="XM_005539096.1"/>
</dbReference>
<keyword evidence="1" id="KW-0560">Oxidoreductase</keyword>
<dbReference type="PANTHER" id="PTHR43364:SF4">
    <property type="entry name" value="NAD(P)-LINKED OXIDOREDUCTASE SUPERFAMILY PROTEIN"/>
    <property type="match status" value="1"/>
</dbReference>
<dbReference type="STRING" id="280699.M1VI06"/>
<dbReference type="HOGENOM" id="CLU_023205_2_3_1"/>
<protein>
    <recommendedName>
        <fullName evidence="2">NADP-dependent oxidoreductase domain-containing protein</fullName>
    </recommendedName>
</protein>
<dbReference type="InterPro" id="IPR050523">
    <property type="entry name" value="AKR_Detox_Biosynth"/>
</dbReference>
<dbReference type="GO" id="GO:0016491">
    <property type="term" value="F:oxidoreductase activity"/>
    <property type="evidence" value="ECO:0007669"/>
    <property type="project" value="UniProtKB-KW"/>
</dbReference>
<dbReference type="KEGG" id="cme:CYME_CMT102C"/>
<dbReference type="InterPro" id="IPR036812">
    <property type="entry name" value="NAD(P)_OxRdtase_dom_sf"/>
</dbReference>
<dbReference type="Gene3D" id="3.20.20.100">
    <property type="entry name" value="NADP-dependent oxidoreductase domain"/>
    <property type="match status" value="1"/>
</dbReference>
<dbReference type="OrthoDB" id="2310150at2759"/>
<dbReference type="Gramene" id="CMT102CT">
    <property type="protein sequence ID" value="CMT102CT"/>
    <property type="gene ID" value="CMT102C"/>
</dbReference>
<reference evidence="3 4" key="1">
    <citation type="journal article" date="2004" name="Nature">
        <title>Genome sequence of the ultrasmall unicellular red alga Cyanidioschyzon merolae 10D.</title>
        <authorList>
            <person name="Matsuzaki M."/>
            <person name="Misumi O."/>
            <person name="Shin-i T."/>
            <person name="Maruyama S."/>
            <person name="Takahara M."/>
            <person name="Miyagishima S."/>
            <person name="Mori T."/>
            <person name="Nishida K."/>
            <person name="Yagisawa F."/>
            <person name="Nishida K."/>
            <person name="Yoshida Y."/>
            <person name="Nishimura Y."/>
            <person name="Nakao S."/>
            <person name="Kobayashi T."/>
            <person name="Momoyama Y."/>
            <person name="Higashiyama T."/>
            <person name="Minoda A."/>
            <person name="Sano M."/>
            <person name="Nomoto H."/>
            <person name="Oishi K."/>
            <person name="Hayashi H."/>
            <person name="Ohta F."/>
            <person name="Nishizaka S."/>
            <person name="Haga S."/>
            <person name="Miura S."/>
            <person name="Morishita T."/>
            <person name="Kabeya Y."/>
            <person name="Terasawa K."/>
            <person name="Suzuki Y."/>
            <person name="Ishii Y."/>
            <person name="Asakawa S."/>
            <person name="Takano H."/>
            <person name="Ohta N."/>
            <person name="Kuroiwa H."/>
            <person name="Tanaka K."/>
            <person name="Shimizu N."/>
            <person name="Sugano S."/>
            <person name="Sato N."/>
            <person name="Nozaki H."/>
            <person name="Ogasawara N."/>
            <person name="Kohara Y."/>
            <person name="Kuroiwa T."/>
        </authorList>
    </citation>
    <scope>NUCLEOTIDE SEQUENCE [LARGE SCALE GENOMIC DNA]</scope>
    <source>
        <strain evidence="3 4">10D</strain>
    </source>
</reference>
<reference evidence="3 4" key="2">
    <citation type="journal article" date="2007" name="BMC Biol.">
        <title>A 100%-complete sequence reveals unusually simple genomic features in the hot-spring red alga Cyanidioschyzon merolae.</title>
        <authorList>
            <person name="Nozaki H."/>
            <person name="Takano H."/>
            <person name="Misumi O."/>
            <person name="Terasawa K."/>
            <person name="Matsuzaki M."/>
            <person name="Maruyama S."/>
            <person name="Nishida K."/>
            <person name="Yagisawa F."/>
            <person name="Yoshida Y."/>
            <person name="Fujiwara T."/>
            <person name="Takio S."/>
            <person name="Tamura K."/>
            <person name="Chung S.J."/>
            <person name="Nakamura S."/>
            <person name="Kuroiwa H."/>
            <person name="Tanaka K."/>
            <person name="Sato N."/>
            <person name="Kuroiwa T."/>
        </authorList>
    </citation>
    <scope>NUCLEOTIDE SEQUENCE [LARGE SCALE GENOMIC DNA]</scope>
    <source>
        <strain evidence="3 4">10D</strain>
    </source>
</reference>
<feature type="domain" description="NADP-dependent oxidoreductase" evidence="2">
    <location>
        <begin position="62"/>
        <end position="403"/>
    </location>
</feature>
<evidence type="ECO:0000313" key="3">
    <source>
        <dbReference type="EMBL" id="BAM83117.1"/>
    </source>
</evidence>